<dbReference type="GO" id="GO:0005813">
    <property type="term" value="C:centrosome"/>
    <property type="evidence" value="ECO:0007669"/>
    <property type="project" value="TreeGrafter"/>
</dbReference>
<evidence type="ECO:0000313" key="4">
    <source>
        <dbReference type="Proteomes" id="UP000009168"/>
    </source>
</evidence>
<gene>
    <name evidence="3" type="ORF">TTHERM_00637010</name>
</gene>
<name>Q22HK2_TETTS</name>
<dbReference type="HOGENOM" id="CLU_268282_0_0_1"/>
<dbReference type="GO" id="GO:0051959">
    <property type="term" value="F:dynein light intermediate chain binding"/>
    <property type="evidence" value="ECO:0007669"/>
    <property type="project" value="TreeGrafter"/>
</dbReference>
<dbReference type="GO" id="GO:0008017">
    <property type="term" value="F:microtubule binding"/>
    <property type="evidence" value="ECO:0007669"/>
    <property type="project" value="TreeGrafter"/>
</dbReference>
<dbReference type="GO" id="GO:0031122">
    <property type="term" value="P:cytoplasmic microtubule organization"/>
    <property type="evidence" value="ECO:0007669"/>
    <property type="project" value="TreeGrafter"/>
</dbReference>
<dbReference type="GeneID" id="7846556"/>
<feature type="region of interest" description="Disordered" evidence="2">
    <location>
        <begin position="293"/>
        <end position="312"/>
    </location>
</feature>
<dbReference type="KEGG" id="tet:TTHERM_00637010"/>
<dbReference type="PANTHER" id="PTHR18947:SF28">
    <property type="entry name" value="GIRDIN, ISOFORM A"/>
    <property type="match status" value="1"/>
</dbReference>
<dbReference type="PANTHER" id="PTHR18947">
    <property type="entry name" value="HOOK PROTEINS"/>
    <property type="match status" value="1"/>
</dbReference>
<dbReference type="eggNOG" id="ENOG502QPW2">
    <property type="taxonomic scope" value="Eukaryota"/>
</dbReference>
<dbReference type="RefSeq" id="XP_001032362.2">
    <property type="nucleotide sequence ID" value="XM_001032362.2"/>
</dbReference>
<evidence type="ECO:0000313" key="3">
    <source>
        <dbReference type="EMBL" id="EAR84699.2"/>
    </source>
</evidence>
<dbReference type="OrthoDB" id="2441647at2759"/>
<dbReference type="GO" id="GO:0030705">
    <property type="term" value="P:cytoskeleton-dependent intracellular transport"/>
    <property type="evidence" value="ECO:0007669"/>
    <property type="project" value="TreeGrafter"/>
</dbReference>
<dbReference type="Gene3D" id="1.10.287.1490">
    <property type="match status" value="1"/>
</dbReference>
<keyword evidence="4" id="KW-1185">Reference proteome</keyword>
<dbReference type="Gene3D" id="1.20.5.170">
    <property type="match status" value="1"/>
</dbReference>
<dbReference type="GO" id="GO:0005737">
    <property type="term" value="C:cytoplasm"/>
    <property type="evidence" value="ECO:0007669"/>
    <property type="project" value="TreeGrafter"/>
</dbReference>
<dbReference type="EMBL" id="GG662588">
    <property type="protein sequence ID" value="EAR84699.2"/>
    <property type="molecule type" value="Genomic_DNA"/>
</dbReference>
<evidence type="ECO:0000256" key="2">
    <source>
        <dbReference type="SAM" id="MobiDB-lite"/>
    </source>
</evidence>
<evidence type="ECO:0000256" key="1">
    <source>
        <dbReference type="SAM" id="Coils"/>
    </source>
</evidence>
<proteinExistence type="predicted"/>
<protein>
    <submittedName>
        <fullName evidence="3">Uncharacterized protein</fullName>
    </submittedName>
</protein>
<accession>Q22HK2</accession>
<dbReference type="Proteomes" id="UP000009168">
    <property type="component" value="Unassembled WGS sequence"/>
</dbReference>
<reference evidence="4" key="1">
    <citation type="journal article" date="2006" name="PLoS Biol.">
        <title>Macronuclear genome sequence of the ciliate Tetrahymena thermophila, a model eukaryote.</title>
        <authorList>
            <person name="Eisen J.A."/>
            <person name="Coyne R.S."/>
            <person name="Wu M."/>
            <person name="Wu D."/>
            <person name="Thiagarajan M."/>
            <person name="Wortman J.R."/>
            <person name="Badger J.H."/>
            <person name="Ren Q."/>
            <person name="Amedeo P."/>
            <person name="Jones K.M."/>
            <person name="Tallon L.J."/>
            <person name="Delcher A.L."/>
            <person name="Salzberg S.L."/>
            <person name="Silva J.C."/>
            <person name="Haas B.J."/>
            <person name="Majoros W.H."/>
            <person name="Farzad M."/>
            <person name="Carlton J.M."/>
            <person name="Smith R.K. Jr."/>
            <person name="Garg J."/>
            <person name="Pearlman R.E."/>
            <person name="Karrer K.M."/>
            <person name="Sun L."/>
            <person name="Manning G."/>
            <person name="Elde N.C."/>
            <person name="Turkewitz A.P."/>
            <person name="Asai D.J."/>
            <person name="Wilkes D.E."/>
            <person name="Wang Y."/>
            <person name="Cai H."/>
            <person name="Collins K."/>
            <person name="Stewart B.A."/>
            <person name="Lee S.R."/>
            <person name="Wilamowska K."/>
            <person name="Weinberg Z."/>
            <person name="Ruzzo W.L."/>
            <person name="Wloga D."/>
            <person name="Gaertig J."/>
            <person name="Frankel J."/>
            <person name="Tsao C.-C."/>
            <person name="Gorovsky M.A."/>
            <person name="Keeling P.J."/>
            <person name="Waller R.F."/>
            <person name="Patron N.J."/>
            <person name="Cherry J.M."/>
            <person name="Stover N.A."/>
            <person name="Krieger C.J."/>
            <person name="del Toro C."/>
            <person name="Ryder H.F."/>
            <person name="Williamson S.C."/>
            <person name="Barbeau R.A."/>
            <person name="Hamilton E.P."/>
            <person name="Orias E."/>
        </authorList>
    </citation>
    <scope>NUCLEOTIDE SEQUENCE [LARGE SCALE GENOMIC DNA]</scope>
    <source>
        <strain evidence="4">SB210</strain>
    </source>
</reference>
<dbReference type="InParanoid" id="Q22HK2"/>
<keyword evidence="1" id="KW-0175">Coiled coil</keyword>
<sequence length="1425" mass="168386">MCMFMFMNGTFIKQLTRFFLFNGRAEKRLRNPSIKIKQKQIRKKSLLKKKQKKLEFSFREEQKNIKMQQTPQIISNSQVFNKNEFYQKGFLTQSQISQTPHGIHQVTTTEYPKDSTIVKLISSNAPGAVTQVSPSFQVQSRVRASNRHSTPPGHSRTIIRHSESPLRYVTESISPGRTTTYQDRQIPVAAVVKEQIPLYIIEQQRQPVQIQERVVEVEKPIYIEKIVEIATDQTLQVQQLSERIQLLEQTNQQLAQELELYKNQTPQQPQVIQVENNERIILLEREIERLQEEGEKRKKAGRQNESEMLKANNDREEKIRELIAQIEQLHALLNEKQEQINSLNIRITQIQNNEVRQSDARSNDYMSKINTLTLEIERLTKQMKLSREQYDEDMQAKQAQILGLNSKLSEYENRFVFLNAELERLRNNQSDNVRINQLETRIRELEIIIQQKDGQLNDWRSKFAEMEKALTIYKQYESKLYECENVNNQLRKKIEELMFEIDRLNNLVNQKESELQRLRLEVNSLTVNIRQSGVNQQEEINRLNALVQERNQQIQFLNQKVSAFEDRIREQEGLILQLQKTIQDLQGQLENNERVKRSAKNDNQQLEDKINQLTQENARLIDQIRLRDEEISKLRVQYTQFSQYEIKLQECEINNAQLRKRIEDLYQEGVKKSQRITELEQALRESGSLQEKLLAANQAIEALQRRNSQLENELNQARLRINELENSSRTIQELQIRIQSLIESNERLNQLVNQKEAELQKLRLEVNQLNIRITQVGASSEELNLRIREIEQLKQRIRELEQQLINLRTFESRYAELEQVNIQLRQQIEVLQRALQDLQNQVNDEKVKKSRQQNNLDDAIRDRKSLEEKLVHLTTQVDFMNRKIQGLEQENANLRQRNSQLESASITITTLEGRIGQLTQTIENLNRIIVEKDQQLNNIRQENSQLQINIRQSGVNQEEVLRLRREIDELKRLLQEKETIIIQLRPYQEKLIECEKNNAELRIRIEQVINQYNDENVKRSRVNASAEQAQREKALLESQISQLKITIENLSKNQILQDQELQKLRLRNSELENVTRSSGTYEIKITALSEEVSKLRALLAQKDNEINQLRLENQNLALSTRQSQVFQQEVNRLQESVNRLSRENEELRSRIREMEIVILQLKQREQRINDLENENAQLRRRIEDLLGQVNDEKVKKSAKDNRSEQELAELRAKLAESQNNNQKLVFENTRLSEQLQLIAKDNEKLRQTIIQLEQTLASYKTFELKVQQYERTIAELNQRVQELITQVTEINDDRLKKQRIIAENEAKLKQFDLLQERNNQLNQQIDQLNIRIRQLESQLAQYAQFSNLAQQNEQLIARVKILEQENTTLVLKIKEISSLFLEWSSTYSKIQGYNQLVERLNQSISQIQISSSQSIVRYSTQVPRN</sequence>
<feature type="coiled-coil region" evidence="1">
    <location>
        <begin position="1085"/>
        <end position="1372"/>
    </location>
</feature>
<organism evidence="3 4">
    <name type="scientific">Tetrahymena thermophila (strain SB210)</name>
    <dbReference type="NCBI Taxonomy" id="312017"/>
    <lineage>
        <taxon>Eukaryota</taxon>
        <taxon>Sar</taxon>
        <taxon>Alveolata</taxon>
        <taxon>Ciliophora</taxon>
        <taxon>Intramacronucleata</taxon>
        <taxon>Oligohymenophorea</taxon>
        <taxon>Hymenostomatida</taxon>
        <taxon>Tetrahymenina</taxon>
        <taxon>Tetrahymenidae</taxon>
        <taxon>Tetrahymena</taxon>
    </lineage>
</organism>